<dbReference type="GO" id="GO:0006310">
    <property type="term" value="P:DNA recombination"/>
    <property type="evidence" value="ECO:0007669"/>
    <property type="project" value="UniProtKB-KW"/>
</dbReference>
<feature type="domain" description="Transposase putative helix-turn-helix" evidence="11">
    <location>
        <begin position="28"/>
        <end position="57"/>
    </location>
</feature>
<evidence type="ECO:0000256" key="8">
    <source>
        <dbReference type="SAM" id="Coils"/>
    </source>
</evidence>
<evidence type="ECO:0000256" key="2">
    <source>
        <dbReference type="ARBA" id="ARBA00011044"/>
    </source>
</evidence>
<feature type="coiled-coil region" evidence="8">
    <location>
        <begin position="262"/>
        <end position="289"/>
    </location>
</feature>
<dbReference type="InterPro" id="IPR010095">
    <property type="entry name" value="Cas12f1-like_TNB"/>
</dbReference>
<dbReference type="InterPro" id="IPR001959">
    <property type="entry name" value="Transposase"/>
</dbReference>
<evidence type="ECO:0000313" key="13">
    <source>
        <dbReference type="Proteomes" id="UP000326951"/>
    </source>
</evidence>
<evidence type="ECO:0000259" key="11">
    <source>
        <dbReference type="Pfam" id="PF12323"/>
    </source>
</evidence>
<dbReference type="Pfam" id="PF01385">
    <property type="entry name" value="OrfB_IS605"/>
    <property type="match status" value="1"/>
</dbReference>
<dbReference type="GO" id="GO:0003677">
    <property type="term" value="F:DNA binding"/>
    <property type="evidence" value="ECO:0007669"/>
    <property type="project" value="UniProtKB-KW"/>
</dbReference>
<dbReference type="Pfam" id="PF12323">
    <property type="entry name" value="HTH_OrfB_IS605"/>
    <property type="match status" value="1"/>
</dbReference>
<name>A0A5K7WZP2_9BACL</name>
<evidence type="ECO:0000256" key="7">
    <source>
        <dbReference type="ARBA" id="ARBA00023172"/>
    </source>
</evidence>
<dbReference type="NCBIfam" id="NF040570">
    <property type="entry name" value="guided_TnpB"/>
    <property type="match status" value="1"/>
</dbReference>
<keyword evidence="4" id="KW-0479">Metal-binding</keyword>
<feature type="domain" description="Probable transposase IS891/IS1136/IS1341" evidence="9">
    <location>
        <begin position="192"/>
        <end position="318"/>
    </location>
</feature>
<dbReference type="AlphaFoldDB" id="A0A5K7WZP2"/>
<evidence type="ECO:0000259" key="9">
    <source>
        <dbReference type="Pfam" id="PF01385"/>
    </source>
</evidence>
<evidence type="ECO:0000256" key="3">
    <source>
        <dbReference type="ARBA" id="ARBA00022578"/>
    </source>
</evidence>
<reference evidence="12 13" key="1">
    <citation type="submission" date="2019-09" db="EMBL/GenBank/DDBJ databases">
        <title>Complete genome sequence of Sporolactobacillus terrae 70-3.</title>
        <authorList>
            <person name="Tanaka N."/>
            <person name="Shiwa Y."/>
            <person name="Fujita N."/>
            <person name="Tanasupawat S."/>
        </authorList>
    </citation>
    <scope>NUCLEOTIDE SEQUENCE [LARGE SCALE GENOMIC DNA]</scope>
    <source>
        <strain evidence="12 13">70-3</strain>
    </source>
</reference>
<organism evidence="12 13">
    <name type="scientific">Sporolactobacillus terrae</name>
    <dbReference type="NCBI Taxonomy" id="269673"/>
    <lineage>
        <taxon>Bacteria</taxon>
        <taxon>Bacillati</taxon>
        <taxon>Bacillota</taxon>
        <taxon>Bacilli</taxon>
        <taxon>Bacillales</taxon>
        <taxon>Sporolactobacillaceae</taxon>
        <taxon>Sporolactobacillus</taxon>
    </lineage>
</organism>
<keyword evidence="3" id="KW-0815">Transposition</keyword>
<feature type="domain" description="Cas12f1-like TNB" evidence="10">
    <location>
        <begin position="330"/>
        <end position="396"/>
    </location>
</feature>
<gene>
    <name evidence="12" type="ORF">St703_28560</name>
</gene>
<evidence type="ECO:0000256" key="4">
    <source>
        <dbReference type="ARBA" id="ARBA00022723"/>
    </source>
</evidence>
<dbReference type="GO" id="GO:0046872">
    <property type="term" value="F:metal ion binding"/>
    <property type="evidence" value="ECO:0007669"/>
    <property type="project" value="UniProtKB-KW"/>
</dbReference>
<evidence type="ECO:0000313" key="12">
    <source>
        <dbReference type="EMBL" id="BBO00152.1"/>
    </source>
</evidence>
<keyword evidence="8" id="KW-0175">Coiled coil</keyword>
<protein>
    <submittedName>
        <fullName evidence="12">Transposase</fullName>
    </submittedName>
</protein>
<dbReference type="Pfam" id="PF07282">
    <property type="entry name" value="Cas12f1-like_TNB"/>
    <property type="match status" value="1"/>
</dbReference>
<proteinExistence type="inferred from homology"/>
<dbReference type="PANTHER" id="PTHR30405">
    <property type="entry name" value="TRANSPOSASE"/>
    <property type="match status" value="1"/>
</dbReference>
<dbReference type="GO" id="GO:0032196">
    <property type="term" value="P:transposition"/>
    <property type="evidence" value="ECO:0007669"/>
    <property type="project" value="UniProtKB-KW"/>
</dbReference>
<dbReference type="Proteomes" id="UP000326951">
    <property type="component" value="Chromosome"/>
</dbReference>
<accession>A0A5K7WZP2</accession>
<comment type="similarity">
    <text evidence="1">In the C-terminal section; belongs to the transposase 35 family.</text>
</comment>
<keyword evidence="5" id="KW-0862">Zinc</keyword>
<keyword evidence="6" id="KW-0238">DNA-binding</keyword>
<dbReference type="PANTHER" id="PTHR30405:SF25">
    <property type="entry name" value="RNA-GUIDED DNA ENDONUCLEASE INSQ-RELATED"/>
    <property type="match status" value="1"/>
</dbReference>
<evidence type="ECO:0000256" key="5">
    <source>
        <dbReference type="ARBA" id="ARBA00022833"/>
    </source>
</evidence>
<sequence length="414" mass="47754">MKGKMSDNQKQAIKQRMKAVKEQFKYKSGFKIRVYPTMQQADIMRFNANTSRYIYNALVFREWSTKKHAKWFNNDKRLDTNMPSRAVAAYQSAWSLWRKVNHAGTPKPKRKSDYRLTYQTKNSYVAKARKAGYDIFNGAKVRVVDERHIQIPKVGILKASANNIKHLPHEKGIRIGITTIKQEPNGNWLVSFQVKSDHPFKEKLVKMNKTVGIDLNLSNFLTQSDGKVVENPHFYKRIKGQLAKVQRVVSRRATRAKKEKRALRISKNYQKIRLRLSELQNKIARQRLDFLHNVSTTLIKNHDVVVSEELRGKNMLKNHALALSISDVGWRTLINQLEYKAILYGRTYIKVDPAYTTKTCHVCSSINHEVKLGMEQWICPTCGTFQIRDHNAAINIEQKGLTLLRSGAVATSDS</sequence>
<comment type="similarity">
    <text evidence="2">In the N-terminal section; belongs to the transposase 2 family.</text>
</comment>
<evidence type="ECO:0000256" key="1">
    <source>
        <dbReference type="ARBA" id="ARBA00008761"/>
    </source>
</evidence>
<dbReference type="EMBL" id="AP021853">
    <property type="protein sequence ID" value="BBO00152.1"/>
    <property type="molecule type" value="Genomic_DNA"/>
</dbReference>
<dbReference type="NCBIfam" id="TIGR01766">
    <property type="entry name" value="IS200/IS605 family accessory protein TnpB-like domain"/>
    <property type="match status" value="1"/>
</dbReference>
<evidence type="ECO:0000256" key="6">
    <source>
        <dbReference type="ARBA" id="ARBA00023125"/>
    </source>
</evidence>
<evidence type="ECO:0000259" key="10">
    <source>
        <dbReference type="Pfam" id="PF07282"/>
    </source>
</evidence>
<dbReference type="InterPro" id="IPR021027">
    <property type="entry name" value="Transposase_put_HTH"/>
</dbReference>
<dbReference type="RefSeq" id="WP_152080770.1">
    <property type="nucleotide sequence ID" value="NZ_AP021853.1"/>
</dbReference>
<dbReference type="InterPro" id="IPR051399">
    <property type="entry name" value="RNA-guided_DNA_endo/Transpos"/>
</dbReference>
<keyword evidence="7" id="KW-0233">DNA recombination</keyword>